<accession>A0ABU8U1S7</accession>
<proteinExistence type="predicted"/>
<dbReference type="Proteomes" id="UP001382904">
    <property type="component" value="Unassembled WGS sequence"/>
</dbReference>
<organism evidence="1 2">
    <name type="scientific">Streptomyces caledonius</name>
    <dbReference type="NCBI Taxonomy" id="3134107"/>
    <lineage>
        <taxon>Bacteria</taxon>
        <taxon>Bacillati</taxon>
        <taxon>Actinomycetota</taxon>
        <taxon>Actinomycetes</taxon>
        <taxon>Kitasatosporales</taxon>
        <taxon>Streptomycetaceae</taxon>
        <taxon>Streptomyces</taxon>
    </lineage>
</organism>
<gene>
    <name evidence="1" type="ORF">WKI68_10795</name>
</gene>
<comment type="caution">
    <text evidence="1">The sequence shown here is derived from an EMBL/GenBank/DDBJ whole genome shotgun (WGS) entry which is preliminary data.</text>
</comment>
<name>A0ABU8U1S7_9ACTN</name>
<evidence type="ECO:0000313" key="1">
    <source>
        <dbReference type="EMBL" id="MEJ8641820.1"/>
    </source>
</evidence>
<reference evidence="1 2" key="1">
    <citation type="submission" date="2024-03" db="EMBL/GenBank/DDBJ databases">
        <title>Novel Streptomyces species of biotechnological and ecological value are a feature of Machair soil.</title>
        <authorList>
            <person name="Prole J.R."/>
            <person name="Goodfellow M."/>
            <person name="Allenby N."/>
            <person name="Ward A.C."/>
        </authorList>
    </citation>
    <scope>NUCLEOTIDE SEQUENCE [LARGE SCALE GENOMIC DNA]</scope>
    <source>
        <strain evidence="1 2">MS1.HAVA.3</strain>
    </source>
</reference>
<protein>
    <submittedName>
        <fullName evidence="1">Uncharacterized protein</fullName>
    </submittedName>
</protein>
<dbReference type="EMBL" id="JBBKAM010000002">
    <property type="protein sequence ID" value="MEJ8641820.1"/>
    <property type="molecule type" value="Genomic_DNA"/>
</dbReference>
<sequence>MIRDNNPDVLSEINEKLNSILLRLDQLDGQVVGLDERFHEVLARWTHYREDLTGDHDEMHRGIAEELNSFVSQKLLRLAYMRSRATLSGLTRRQTAQLMSSLCVAYLGPAETDLIRVRRMLKARKGDECWQAAGQAALQAKKILAAARVRGAEFSWDYACDEGFPLDEEIQQVWSNCDPASDVSFVVVPGYVADGERYLLQQVFTETAEAGAEA</sequence>
<evidence type="ECO:0000313" key="2">
    <source>
        <dbReference type="Proteomes" id="UP001382904"/>
    </source>
</evidence>
<keyword evidence="2" id="KW-1185">Reference proteome</keyword>